<sequence length="234" mass="25767">MSTETQLILTNREREVLAIAWQCFTTDPKVDMPKFIAMTGGKHIPNVFVSALPGCTQPNSNAPSSSHHRASCFQDHADLLKYVPSLYLPLQFPRRHSAHLKSFPPPSLSLQHHTLTTQYTKRSAETTLSVLKKRLRDHVSHVSQDNPAPLAVKGRGRRPAAKKRAAKDADDGAGEDAPRPKKRGKKAAMGPELTGEEADTMMGLGGREEEKVKEEPEDVGFGWGVDGDEVEDEI</sequence>
<organism evidence="2 3">
    <name type="scientific">Didymella heteroderae</name>
    <dbReference type="NCBI Taxonomy" id="1769908"/>
    <lineage>
        <taxon>Eukaryota</taxon>
        <taxon>Fungi</taxon>
        <taxon>Dikarya</taxon>
        <taxon>Ascomycota</taxon>
        <taxon>Pezizomycotina</taxon>
        <taxon>Dothideomycetes</taxon>
        <taxon>Pleosporomycetidae</taxon>
        <taxon>Pleosporales</taxon>
        <taxon>Pleosporineae</taxon>
        <taxon>Didymellaceae</taxon>
        <taxon>Didymella</taxon>
    </lineage>
</organism>
<dbReference type="EMBL" id="SWKV01000006">
    <property type="protein sequence ID" value="KAF3045568.1"/>
    <property type="molecule type" value="Genomic_DNA"/>
</dbReference>
<gene>
    <name evidence="2" type="ORF">E8E12_009981</name>
</gene>
<protein>
    <submittedName>
        <fullName evidence="2">Uncharacterized protein</fullName>
    </submittedName>
</protein>
<proteinExistence type="predicted"/>
<dbReference type="OrthoDB" id="5403747at2759"/>
<dbReference type="AlphaFoldDB" id="A0A9P5C5Q7"/>
<name>A0A9P5C5Q7_9PLEO</name>
<evidence type="ECO:0000256" key="1">
    <source>
        <dbReference type="SAM" id="MobiDB-lite"/>
    </source>
</evidence>
<keyword evidence="3" id="KW-1185">Reference proteome</keyword>
<feature type="compositionally biased region" description="Basic residues" evidence="1">
    <location>
        <begin position="154"/>
        <end position="165"/>
    </location>
</feature>
<accession>A0A9P5C5Q7</accession>
<feature type="region of interest" description="Disordered" evidence="1">
    <location>
        <begin position="137"/>
        <end position="234"/>
    </location>
</feature>
<evidence type="ECO:0000313" key="3">
    <source>
        <dbReference type="Proteomes" id="UP000758155"/>
    </source>
</evidence>
<comment type="caution">
    <text evidence="2">The sequence shown here is derived from an EMBL/GenBank/DDBJ whole genome shotgun (WGS) entry which is preliminary data.</text>
</comment>
<dbReference type="Proteomes" id="UP000758155">
    <property type="component" value="Unassembled WGS sequence"/>
</dbReference>
<evidence type="ECO:0000313" key="2">
    <source>
        <dbReference type="EMBL" id="KAF3045568.1"/>
    </source>
</evidence>
<reference evidence="2" key="1">
    <citation type="submission" date="2019-04" db="EMBL/GenBank/DDBJ databases">
        <title>Sequencing of skin fungus with MAO and IRED activity.</title>
        <authorList>
            <person name="Marsaioli A.J."/>
            <person name="Bonatto J.M.C."/>
            <person name="Reis Junior O."/>
        </authorList>
    </citation>
    <scope>NUCLEOTIDE SEQUENCE</scope>
    <source>
        <strain evidence="2">28M1</strain>
    </source>
</reference>